<reference evidence="1" key="1">
    <citation type="submission" date="2021-06" db="EMBL/GenBank/DDBJ databases">
        <authorList>
            <person name="Kallberg Y."/>
            <person name="Tangrot J."/>
            <person name="Rosling A."/>
        </authorList>
    </citation>
    <scope>NUCLEOTIDE SEQUENCE</scope>
    <source>
        <strain evidence="1">MA461A</strain>
    </source>
</reference>
<dbReference type="EMBL" id="CAJVQC010017635">
    <property type="protein sequence ID" value="CAG8686181.1"/>
    <property type="molecule type" value="Genomic_DNA"/>
</dbReference>
<organism evidence="1 2">
    <name type="scientific">Racocetra persica</name>
    <dbReference type="NCBI Taxonomy" id="160502"/>
    <lineage>
        <taxon>Eukaryota</taxon>
        <taxon>Fungi</taxon>
        <taxon>Fungi incertae sedis</taxon>
        <taxon>Mucoromycota</taxon>
        <taxon>Glomeromycotina</taxon>
        <taxon>Glomeromycetes</taxon>
        <taxon>Diversisporales</taxon>
        <taxon>Gigasporaceae</taxon>
        <taxon>Racocetra</taxon>
    </lineage>
</organism>
<evidence type="ECO:0000313" key="2">
    <source>
        <dbReference type="Proteomes" id="UP000789920"/>
    </source>
</evidence>
<keyword evidence="2" id="KW-1185">Reference proteome</keyword>
<comment type="caution">
    <text evidence="1">The sequence shown here is derived from an EMBL/GenBank/DDBJ whole genome shotgun (WGS) entry which is preliminary data.</text>
</comment>
<feature type="non-terminal residue" evidence="1">
    <location>
        <position position="1"/>
    </location>
</feature>
<name>A0ACA9P159_9GLOM</name>
<sequence>DQICPTNSRHREFTDKTNLPSTVRIQPRARIMFLNNSQYRHHIANGTIGIVTNLNLQIGLVYVSFCVERAIINTSFTKYTHNFYLNGLPASSTQYPIQNAFALTYRQAYVALSCCTKWEHVKIQSLDHDAFTVDRSMTDEYEQLESKALEPLSLNR</sequence>
<dbReference type="Proteomes" id="UP000789920">
    <property type="component" value="Unassembled WGS sequence"/>
</dbReference>
<proteinExistence type="predicted"/>
<protein>
    <submittedName>
        <fullName evidence="1">850_t:CDS:1</fullName>
    </submittedName>
</protein>
<evidence type="ECO:0000313" key="1">
    <source>
        <dbReference type="EMBL" id="CAG8686181.1"/>
    </source>
</evidence>
<gene>
    <name evidence="1" type="ORF">RPERSI_LOCUS9355</name>
</gene>
<accession>A0ACA9P159</accession>